<evidence type="ECO:0000256" key="16">
    <source>
        <dbReference type="ARBA" id="ARBA00034078"/>
    </source>
</evidence>
<evidence type="ECO:0000259" key="18">
    <source>
        <dbReference type="Pfam" id="PF01077"/>
    </source>
</evidence>
<evidence type="ECO:0000256" key="17">
    <source>
        <dbReference type="PIRNR" id="PIRNR037149"/>
    </source>
</evidence>
<dbReference type="PRINTS" id="PR00397">
    <property type="entry name" value="SIROHAEM"/>
</dbReference>
<dbReference type="GeneID" id="300081763"/>
<comment type="cofactor">
    <cofactor evidence="16">
        <name>[2Fe-2S] cluster</name>
        <dbReference type="ChEBI" id="CHEBI:190135"/>
    </cofactor>
</comment>
<evidence type="ECO:0000256" key="12">
    <source>
        <dbReference type="ARBA" id="ARBA00023002"/>
    </source>
</evidence>
<proteinExistence type="inferred from homology"/>
<comment type="cofactor">
    <cofactor evidence="2">
        <name>[4Fe-4S] cluster</name>
        <dbReference type="ChEBI" id="CHEBI:49883"/>
    </cofactor>
</comment>
<dbReference type="PROSITE" id="PS00365">
    <property type="entry name" value="NIR_SIR"/>
    <property type="match status" value="1"/>
</dbReference>
<dbReference type="PANTHER" id="PTHR43809:SF1">
    <property type="entry name" value="NITRITE REDUCTASE (NADH) LARGE SUBUNIT"/>
    <property type="match status" value="1"/>
</dbReference>
<comment type="cofactor">
    <cofactor evidence="1">
        <name>siroheme</name>
        <dbReference type="ChEBI" id="CHEBI:60052"/>
    </cofactor>
</comment>
<evidence type="ECO:0000256" key="15">
    <source>
        <dbReference type="ARBA" id="ARBA00023063"/>
    </source>
</evidence>
<evidence type="ECO:0000256" key="7">
    <source>
        <dbReference type="ARBA" id="ARBA00022617"/>
    </source>
</evidence>
<evidence type="ECO:0000313" key="23">
    <source>
        <dbReference type="EMBL" id="USR37483.1"/>
    </source>
</evidence>
<evidence type="ECO:0000259" key="19">
    <source>
        <dbReference type="Pfam" id="PF03460"/>
    </source>
</evidence>
<dbReference type="EMBL" id="CP099397">
    <property type="protein sequence ID" value="USR37483.1"/>
    <property type="molecule type" value="Genomic_DNA"/>
</dbReference>
<organism evidence="23 24">
    <name type="scientific">Ectopseudomonas hydrolytica</name>
    <dbReference type="NCBI Taxonomy" id="2493633"/>
    <lineage>
        <taxon>Bacteria</taxon>
        <taxon>Pseudomonadati</taxon>
        <taxon>Pseudomonadota</taxon>
        <taxon>Gammaproteobacteria</taxon>
        <taxon>Pseudomonadales</taxon>
        <taxon>Pseudomonadaceae</taxon>
        <taxon>Ectopseudomonas</taxon>
    </lineage>
</organism>
<reference evidence="23" key="1">
    <citation type="submission" date="2022-06" db="EMBL/GenBank/DDBJ databases">
        <title>Complete genome of Pseudomonas hydrolytica DSWY01T.</title>
        <authorList>
            <person name="Jung J."/>
            <person name="Jeon C.O."/>
        </authorList>
    </citation>
    <scope>NUCLEOTIDE SEQUENCE</scope>
    <source>
        <strain evidence="23">DSWY01</strain>
    </source>
</reference>
<keyword evidence="11 17" id="KW-0274">FAD</keyword>
<keyword evidence="12" id="KW-0560">Oxidoreductase</keyword>
<dbReference type="RefSeq" id="WP_129482425.1">
    <property type="nucleotide sequence ID" value="NZ_CP099397.1"/>
</dbReference>
<feature type="domain" description="FAD/NAD(P)-binding" evidence="21">
    <location>
        <begin position="5"/>
        <end position="283"/>
    </location>
</feature>
<dbReference type="PRINTS" id="PR00411">
    <property type="entry name" value="PNDRDTASEI"/>
</dbReference>
<dbReference type="Pfam" id="PF04324">
    <property type="entry name" value="Fer2_BFD"/>
    <property type="match status" value="2"/>
</dbReference>
<evidence type="ECO:0000256" key="4">
    <source>
        <dbReference type="ARBA" id="ARBA00005096"/>
    </source>
</evidence>
<feature type="domain" description="BFD-like [2Fe-2S]-binding" evidence="20">
    <location>
        <begin position="423"/>
        <end position="471"/>
    </location>
</feature>
<dbReference type="SUPFAM" id="SSF56014">
    <property type="entry name" value="Nitrite and sulphite reductase 4Fe-4S domain-like"/>
    <property type="match status" value="1"/>
</dbReference>
<dbReference type="CDD" id="cd19943">
    <property type="entry name" value="NirB_Fer2_BFD-like_1"/>
    <property type="match status" value="1"/>
</dbReference>
<feature type="domain" description="Nitrite/sulphite reductase 4Fe-4S" evidence="18">
    <location>
        <begin position="633"/>
        <end position="773"/>
    </location>
</feature>
<dbReference type="Pfam" id="PF03460">
    <property type="entry name" value="NIR_SIR_ferr"/>
    <property type="match status" value="1"/>
</dbReference>
<dbReference type="InterPro" id="IPR036136">
    <property type="entry name" value="Nit/Sulf_reduc_fer-like_dom_sf"/>
</dbReference>
<dbReference type="Gene3D" id="3.30.413.10">
    <property type="entry name" value="Sulfite Reductase Hemoprotein, domain 1"/>
    <property type="match status" value="1"/>
</dbReference>
<keyword evidence="10" id="KW-0479">Metal-binding</keyword>
<evidence type="ECO:0000259" key="21">
    <source>
        <dbReference type="Pfam" id="PF07992"/>
    </source>
</evidence>
<evidence type="ECO:0000256" key="1">
    <source>
        <dbReference type="ARBA" id="ARBA00001929"/>
    </source>
</evidence>
<evidence type="ECO:0000259" key="20">
    <source>
        <dbReference type="Pfam" id="PF04324"/>
    </source>
</evidence>
<feature type="domain" description="NADH-rubredoxin oxidoreductase C-terminal" evidence="22">
    <location>
        <begin position="319"/>
        <end position="385"/>
    </location>
</feature>
<dbReference type="InterPro" id="IPR052034">
    <property type="entry name" value="NasD-like"/>
</dbReference>
<keyword evidence="15 17" id="KW-0534">Nitrate assimilation</keyword>
<comment type="cofactor">
    <cofactor evidence="3 17">
        <name>FAD</name>
        <dbReference type="ChEBI" id="CHEBI:57692"/>
    </cofactor>
</comment>
<comment type="pathway">
    <text evidence="4">Nitrogen metabolism; nitrate reduction (assimilation).</text>
</comment>
<dbReference type="InterPro" id="IPR016156">
    <property type="entry name" value="FAD/NAD-linked_Rdtase_dimer_sf"/>
</dbReference>
<evidence type="ECO:0000256" key="9">
    <source>
        <dbReference type="ARBA" id="ARBA00022714"/>
    </source>
</evidence>
<keyword evidence="13" id="KW-0408">Iron</keyword>
<dbReference type="InterPro" id="IPR005117">
    <property type="entry name" value="NiRdtase/SiRdtase_haem-b_fer"/>
</dbReference>
<dbReference type="InterPro" id="IPR012744">
    <property type="entry name" value="Nitri_red_NirB"/>
</dbReference>
<gene>
    <name evidence="23" type="primary">nirB</name>
    <name evidence="23" type="ORF">L1F06_012290</name>
</gene>
<name>A0ABY5A3E7_9GAMM</name>
<dbReference type="SUPFAM" id="SSF55124">
    <property type="entry name" value="Nitrite/Sulfite reductase N-terminal domain-like"/>
    <property type="match status" value="1"/>
</dbReference>
<dbReference type="PRINTS" id="PR00368">
    <property type="entry name" value="FADPNR"/>
</dbReference>
<keyword evidence="7" id="KW-0349">Heme</keyword>
<dbReference type="NCBIfam" id="TIGR02374">
    <property type="entry name" value="nitri_red_nirB"/>
    <property type="match status" value="1"/>
</dbReference>
<dbReference type="SUPFAM" id="SSF51905">
    <property type="entry name" value="FAD/NAD(P)-binding domain"/>
    <property type="match status" value="1"/>
</dbReference>
<dbReference type="Pfam" id="PF07992">
    <property type="entry name" value="Pyr_redox_2"/>
    <property type="match status" value="1"/>
</dbReference>
<feature type="domain" description="BFD-like [2Fe-2S]-binding" evidence="20">
    <location>
        <begin position="488"/>
        <end position="538"/>
    </location>
</feature>
<keyword evidence="14" id="KW-0411">Iron-sulfur</keyword>
<keyword evidence="9" id="KW-0001">2Fe-2S</keyword>
<evidence type="ECO:0000256" key="3">
    <source>
        <dbReference type="ARBA" id="ARBA00001974"/>
    </source>
</evidence>
<comment type="similarity">
    <text evidence="5">Belongs to the nitrite and sulfite reductase 4Fe-4S domain family.</text>
</comment>
<dbReference type="InterPro" id="IPR007419">
    <property type="entry name" value="BFD-like_2Fe2S-bd_dom"/>
</dbReference>
<dbReference type="InterPro" id="IPR045854">
    <property type="entry name" value="NO2/SO3_Rdtase_4Fe4S_sf"/>
</dbReference>
<keyword evidence="8 17" id="KW-0285">Flavoprotein</keyword>
<dbReference type="InterPro" id="IPR023753">
    <property type="entry name" value="FAD/NAD-binding_dom"/>
</dbReference>
<dbReference type="InterPro" id="IPR036188">
    <property type="entry name" value="FAD/NAD-bd_sf"/>
</dbReference>
<dbReference type="Gene3D" id="3.30.390.30">
    <property type="match status" value="1"/>
</dbReference>
<dbReference type="CDD" id="cd19944">
    <property type="entry name" value="NirB_Fer2_BFD-like_2"/>
    <property type="match status" value="1"/>
</dbReference>
<dbReference type="Gene3D" id="1.10.10.1100">
    <property type="entry name" value="BFD-like [2Fe-2S]-binding domain"/>
    <property type="match status" value="2"/>
</dbReference>
<keyword evidence="24" id="KW-1185">Reference proteome</keyword>
<dbReference type="Gene3D" id="3.50.50.60">
    <property type="entry name" value="FAD/NAD(P)-binding domain"/>
    <property type="match status" value="2"/>
</dbReference>
<evidence type="ECO:0000313" key="24">
    <source>
        <dbReference type="Proteomes" id="UP001054897"/>
    </source>
</evidence>
<evidence type="ECO:0000256" key="6">
    <source>
        <dbReference type="ARBA" id="ARBA00022485"/>
    </source>
</evidence>
<evidence type="ECO:0000256" key="8">
    <source>
        <dbReference type="ARBA" id="ARBA00022630"/>
    </source>
</evidence>
<dbReference type="PIRSF" id="PIRSF037149">
    <property type="entry name" value="NirB"/>
    <property type="match status" value="1"/>
</dbReference>
<keyword evidence="6" id="KW-0004">4Fe-4S</keyword>
<evidence type="ECO:0000256" key="11">
    <source>
        <dbReference type="ARBA" id="ARBA00022827"/>
    </source>
</evidence>
<evidence type="ECO:0000256" key="5">
    <source>
        <dbReference type="ARBA" id="ARBA00010429"/>
    </source>
</evidence>
<dbReference type="InterPro" id="IPR041575">
    <property type="entry name" value="Rubredoxin_C"/>
</dbReference>
<evidence type="ECO:0000259" key="22">
    <source>
        <dbReference type="Pfam" id="PF18267"/>
    </source>
</evidence>
<dbReference type="PANTHER" id="PTHR43809">
    <property type="entry name" value="NITRITE REDUCTASE (NADH) LARGE SUBUNIT"/>
    <property type="match status" value="1"/>
</dbReference>
<dbReference type="Pfam" id="PF01077">
    <property type="entry name" value="NIR_SIR"/>
    <property type="match status" value="1"/>
</dbReference>
<dbReference type="InterPro" id="IPR006067">
    <property type="entry name" value="NO2/SO3_Rdtase_4Fe4S_dom"/>
</dbReference>
<evidence type="ECO:0000256" key="10">
    <source>
        <dbReference type="ARBA" id="ARBA00022723"/>
    </source>
</evidence>
<dbReference type="InterPro" id="IPR041854">
    <property type="entry name" value="BFD-like_2Fe2S-bd_dom_sf"/>
</dbReference>
<dbReference type="InterPro" id="IPR006066">
    <property type="entry name" value="NO2/SO3_Rdtase_FeS/sirohaem_BS"/>
</dbReference>
<dbReference type="InterPro" id="IPR017121">
    <property type="entry name" value="Nitrite_Rdtase_lsu"/>
</dbReference>
<evidence type="ECO:0000256" key="14">
    <source>
        <dbReference type="ARBA" id="ARBA00023014"/>
    </source>
</evidence>
<protein>
    <submittedName>
        <fullName evidence="23">Nitrite reductase large subunit NirB</fullName>
    </submittedName>
</protein>
<evidence type="ECO:0000256" key="13">
    <source>
        <dbReference type="ARBA" id="ARBA00023004"/>
    </source>
</evidence>
<sequence length="818" mass="89648">MQKLKLVMIGNGMAGVRTLEELLKLAPDLYDITVFGAEPHPNYNRILLSPVLAGEQTFEEIVLNDLNWYAENDIKLLLGRKVVKIDRKQRLVIADDGSEAEYDRLLIATGSNPFILPIPGKDLQGVIGYRDIADTQTMMDTAKTHKHAVVIGGGLLGLEAANGLKLRGMDVTVVHLGDWLLERQLDRTAGELLQKSLEDRGLKFLLPKHTAELLDNGEGRVCAVKFKDGEVIPADLVVMAAGIRPNTELAESAGIACNRGILVNDTMQTFDPRVYAIGECASHRGIAYGLVAPLFEQAKVCANHLAQLGFSRYQGSVTSTKLKVTGIDLFSAGEFMGGEGTETITLSDPIGGVYKKLVIKDDVLVGACLYGDTADGGWYFRQIRESHNVSEIRDHLMFGEGAIGDVGHQGADKTANMPDSMEICGCNGVCKGTIVKAIQENGLFSVDEVKKHTKAASSCGSCAGLVEQILISTVGGAADVKPKSEKAICGCSDLNHGQIRKAIREQHLTSMAQTMAFLNWSTPNGCATCRPALNYYLISTWPGEAKDDPQSRLINERAHANIQKDGTYSVVPRMWGGVTNPSELRRIADVADKYNVPMVKVTGGQRIDLLGIKKDDLPAVWKDLDMPSGHAYGKSIRTVKTCVGIEFCRFGTQNSTQLGIDLEHDLFNMWSPHKVKLAVSGCPRNCAEAGIKDVGIIGVDSGFEMYIGGNGGIKTEVAEFFVKVKTAEEVREYNAAFLQLYREEAFYLERTVHYMQRVGMEHIKKAVLEDEANRKALAARLHYALSFEQDPWKERIETPQLKKEFDTIKVVQIEEATV</sequence>
<accession>A0ABY5A3E7</accession>
<dbReference type="Gene3D" id="3.90.480.20">
    <property type="match status" value="1"/>
</dbReference>
<evidence type="ECO:0000256" key="2">
    <source>
        <dbReference type="ARBA" id="ARBA00001966"/>
    </source>
</evidence>
<dbReference type="Pfam" id="PF18267">
    <property type="entry name" value="Rubredoxin_C"/>
    <property type="match status" value="1"/>
</dbReference>
<feature type="domain" description="Nitrite/Sulfite reductase ferredoxin-like" evidence="19">
    <location>
        <begin position="563"/>
        <end position="625"/>
    </location>
</feature>
<dbReference type="Proteomes" id="UP001054897">
    <property type="component" value="Chromosome"/>
</dbReference>